<dbReference type="InterPro" id="IPR001387">
    <property type="entry name" value="Cro/C1-type_HTH"/>
</dbReference>
<dbReference type="GO" id="GO:0005829">
    <property type="term" value="C:cytosol"/>
    <property type="evidence" value="ECO:0007669"/>
    <property type="project" value="TreeGrafter"/>
</dbReference>
<sequence length="97" mass="10357">MTFPGDAGAKCKLEESVGRAVRARRQEFGMTQVGLAERTGMTQGAISRLERGKCMPTIPVLERIAEALDSVLLVAITPSRPVMIGFRNLARAEAAAG</sequence>
<reference evidence="3 4" key="1">
    <citation type="submission" date="2015-12" db="EMBL/GenBank/DDBJ databases">
        <title>Draft genome sequence of Streptomyces silvensis ATCC 53525, a producer of novel hormone antagonists.</title>
        <authorList>
            <person name="Johnston C.W."/>
            <person name="Li Y."/>
            <person name="Magarvey N.A."/>
        </authorList>
    </citation>
    <scope>NUCLEOTIDE SEQUENCE [LARGE SCALE GENOMIC DNA]</scope>
    <source>
        <strain evidence="3 4">ATCC 53525</strain>
    </source>
</reference>
<evidence type="ECO:0000256" key="1">
    <source>
        <dbReference type="ARBA" id="ARBA00023125"/>
    </source>
</evidence>
<dbReference type="Gene3D" id="1.10.260.40">
    <property type="entry name" value="lambda repressor-like DNA-binding domains"/>
    <property type="match status" value="1"/>
</dbReference>
<dbReference type="PANTHER" id="PTHR46797">
    <property type="entry name" value="HTH-TYPE TRANSCRIPTIONAL REGULATOR"/>
    <property type="match status" value="1"/>
</dbReference>
<gene>
    <name evidence="3" type="ORF">AT728_03795</name>
</gene>
<dbReference type="CDD" id="cd00093">
    <property type="entry name" value="HTH_XRE"/>
    <property type="match status" value="1"/>
</dbReference>
<dbReference type="AlphaFoldDB" id="A0A0W7X9S3"/>
<dbReference type="PANTHER" id="PTHR46797:SF1">
    <property type="entry name" value="METHYLPHOSPHONATE SYNTHASE"/>
    <property type="match status" value="1"/>
</dbReference>
<dbReference type="RefSeq" id="WP_058846020.1">
    <property type="nucleotide sequence ID" value="NZ_LOCL01000026.1"/>
</dbReference>
<accession>A0A0W7X9S3</accession>
<dbReference type="Proteomes" id="UP000054804">
    <property type="component" value="Unassembled WGS sequence"/>
</dbReference>
<feature type="domain" description="HTH cro/C1-type" evidence="2">
    <location>
        <begin position="21"/>
        <end position="76"/>
    </location>
</feature>
<evidence type="ECO:0000259" key="2">
    <source>
        <dbReference type="PROSITE" id="PS50943"/>
    </source>
</evidence>
<comment type="caution">
    <text evidence="3">The sequence shown here is derived from an EMBL/GenBank/DDBJ whole genome shotgun (WGS) entry which is preliminary data.</text>
</comment>
<dbReference type="InterPro" id="IPR050807">
    <property type="entry name" value="TransReg_Diox_bact_type"/>
</dbReference>
<dbReference type="Pfam" id="PF01381">
    <property type="entry name" value="HTH_3"/>
    <property type="match status" value="1"/>
</dbReference>
<evidence type="ECO:0000313" key="4">
    <source>
        <dbReference type="Proteomes" id="UP000054804"/>
    </source>
</evidence>
<evidence type="ECO:0000313" key="3">
    <source>
        <dbReference type="EMBL" id="KUF19515.1"/>
    </source>
</evidence>
<dbReference type="EMBL" id="LOCL01000026">
    <property type="protein sequence ID" value="KUF19515.1"/>
    <property type="molecule type" value="Genomic_DNA"/>
</dbReference>
<keyword evidence="1" id="KW-0238">DNA-binding</keyword>
<dbReference type="GO" id="GO:0003700">
    <property type="term" value="F:DNA-binding transcription factor activity"/>
    <property type="evidence" value="ECO:0007669"/>
    <property type="project" value="TreeGrafter"/>
</dbReference>
<dbReference type="SUPFAM" id="SSF47413">
    <property type="entry name" value="lambda repressor-like DNA-binding domains"/>
    <property type="match status" value="1"/>
</dbReference>
<name>A0A0W7X9S3_9ACTN</name>
<protein>
    <recommendedName>
        <fullName evidence="2">HTH cro/C1-type domain-containing protein</fullName>
    </recommendedName>
</protein>
<dbReference type="PROSITE" id="PS50943">
    <property type="entry name" value="HTH_CROC1"/>
    <property type="match status" value="1"/>
</dbReference>
<proteinExistence type="predicted"/>
<dbReference type="STRING" id="1765722.AT728_03795"/>
<dbReference type="OrthoDB" id="6401124at2"/>
<keyword evidence="4" id="KW-1185">Reference proteome</keyword>
<organism evidence="3 4">
    <name type="scientific">Streptomyces silvensis</name>
    <dbReference type="NCBI Taxonomy" id="1765722"/>
    <lineage>
        <taxon>Bacteria</taxon>
        <taxon>Bacillati</taxon>
        <taxon>Actinomycetota</taxon>
        <taxon>Actinomycetes</taxon>
        <taxon>Kitasatosporales</taxon>
        <taxon>Streptomycetaceae</taxon>
        <taxon>Streptomyces</taxon>
    </lineage>
</organism>
<dbReference type="InterPro" id="IPR010982">
    <property type="entry name" value="Lambda_DNA-bd_dom_sf"/>
</dbReference>
<dbReference type="SMART" id="SM00530">
    <property type="entry name" value="HTH_XRE"/>
    <property type="match status" value="1"/>
</dbReference>
<dbReference type="GO" id="GO:0003677">
    <property type="term" value="F:DNA binding"/>
    <property type="evidence" value="ECO:0007669"/>
    <property type="project" value="UniProtKB-KW"/>
</dbReference>